<dbReference type="FunFam" id="3.30.420.10:FF:000014">
    <property type="entry name" value="Piwi-like RNA-mediated gene silencing 1"/>
    <property type="match status" value="1"/>
</dbReference>
<keyword evidence="4" id="KW-0221">Differentiation</keyword>
<dbReference type="InterPro" id="IPR003100">
    <property type="entry name" value="PAZ_dom"/>
</dbReference>
<dbReference type="GO" id="GO:0140965">
    <property type="term" value="P:secondary piRNA processing"/>
    <property type="evidence" value="ECO:0007669"/>
    <property type="project" value="UniProtKB-ARBA"/>
</dbReference>
<protein>
    <submittedName>
        <fullName evidence="11">Uncharacterized protein</fullName>
    </submittedName>
</protein>
<dbReference type="PANTHER" id="PTHR22891">
    <property type="entry name" value="EUKARYOTIC TRANSLATION INITIATION FACTOR 2C"/>
    <property type="match status" value="1"/>
</dbReference>
<dbReference type="InterPro" id="IPR012337">
    <property type="entry name" value="RNaseH-like_sf"/>
</dbReference>
<gene>
    <name evidence="11" type="ORF">BEMITA_LOCUS11344</name>
</gene>
<reference evidence="11" key="1">
    <citation type="submission" date="2021-12" db="EMBL/GenBank/DDBJ databases">
        <authorList>
            <person name="King R."/>
        </authorList>
    </citation>
    <scope>NUCLEOTIDE SEQUENCE</scope>
</reference>
<dbReference type="Gene3D" id="3.40.50.2300">
    <property type="match status" value="1"/>
</dbReference>
<proteinExistence type="inferred from homology"/>
<keyword evidence="3" id="KW-0963">Cytoplasm</keyword>
<evidence type="ECO:0000256" key="5">
    <source>
        <dbReference type="ARBA" id="ARBA00022884"/>
    </source>
</evidence>
<keyword evidence="2" id="KW-0217">Developmental protein</keyword>
<feature type="domain" description="PAZ" evidence="9">
    <location>
        <begin position="317"/>
        <end position="428"/>
    </location>
</feature>
<dbReference type="SUPFAM" id="SSF53098">
    <property type="entry name" value="Ribonuclease H-like"/>
    <property type="match status" value="1"/>
</dbReference>
<dbReference type="FunFam" id="2.170.260.10:FF:000003">
    <property type="entry name" value="Piwi-like RNA-mediated gene silencing 2"/>
    <property type="match status" value="1"/>
</dbReference>
<dbReference type="GO" id="GO:0030154">
    <property type="term" value="P:cell differentiation"/>
    <property type="evidence" value="ECO:0007669"/>
    <property type="project" value="UniProtKB-KW"/>
</dbReference>
<dbReference type="KEGG" id="btab:109035364"/>
<dbReference type="InterPro" id="IPR003165">
    <property type="entry name" value="Piwi"/>
</dbReference>
<dbReference type="InterPro" id="IPR036085">
    <property type="entry name" value="PAZ_dom_sf"/>
</dbReference>
<evidence type="ECO:0000256" key="8">
    <source>
        <dbReference type="SAM" id="MobiDB-lite"/>
    </source>
</evidence>
<keyword evidence="5" id="KW-0694">RNA-binding</keyword>
<feature type="compositionally biased region" description="Low complexity" evidence="8">
    <location>
        <begin position="43"/>
        <end position="62"/>
    </location>
</feature>
<dbReference type="GO" id="GO:0005737">
    <property type="term" value="C:cytoplasm"/>
    <property type="evidence" value="ECO:0007669"/>
    <property type="project" value="UniProtKB-SubCell"/>
</dbReference>
<dbReference type="SMART" id="SM00949">
    <property type="entry name" value="PAZ"/>
    <property type="match status" value="1"/>
</dbReference>
<evidence type="ECO:0000313" key="12">
    <source>
        <dbReference type="Proteomes" id="UP001152759"/>
    </source>
</evidence>
<feature type="compositionally biased region" description="Basic and acidic residues" evidence="8">
    <location>
        <begin position="31"/>
        <end position="42"/>
    </location>
</feature>
<comment type="similarity">
    <text evidence="7">Belongs to the argonaute family. Piwi subfamily.</text>
</comment>
<accession>A0A9P0AJY2</accession>
<dbReference type="Gene3D" id="3.30.420.10">
    <property type="entry name" value="Ribonuclease H-like superfamily/Ribonuclease H"/>
    <property type="match status" value="1"/>
</dbReference>
<dbReference type="EMBL" id="OU963868">
    <property type="protein sequence ID" value="CAH0392883.1"/>
    <property type="molecule type" value="Genomic_DNA"/>
</dbReference>
<dbReference type="InterPro" id="IPR036397">
    <property type="entry name" value="RNaseH_sf"/>
</dbReference>
<name>A0A9P0AJY2_BEMTA</name>
<dbReference type="CDD" id="cd02845">
    <property type="entry name" value="PAZ_piwi_like"/>
    <property type="match status" value="1"/>
</dbReference>
<evidence type="ECO:0000256" key="3">
    <source>
        <dbReference type="ARBA" id="ARBA00022490"/>
    </source>
</evidence>
<dbReference type="AlphaFoldDB" id="A0A9P0AJY2"/>
<dbReference type="Pfam" id="PF02170">
    <property type="entry name" value="PAZ"/>
    <property type="match status" value="1"/>
</dbReference>
<keyword evidence="12" id="KW-1185">Reference proteome</keyword>
<evidence type="ECO:0000313" key="11">
    <source>
        <dbReference type="EMBL" id="CAH0392883.1"/>
    </source>
</evidence>
<feature type="region of interest" description="Disordered" evidence="8">
    <location>
        <begin position="1"/>
        <end position="110"/>
    </location>
</feature>
<dbReference type="Gene3D" id="2.170.260.10">
    <property type="entry name" value="paz domain"/>
    <property type="match status" value="1"/>
</dbReference>
<evidence type="ECO:0000256" key="7">
    <source>
        <dbReference type="ARBA" id="ARBA00038291"/>
    </source>
</evidence>
<evidence type="ECO:0000256" key="6">
    <source>
        <dbReference type="ARBA" id="ARBA00023158"/>
    </source>
</evidence>
<evidence type="ECO:0000256" key="1">
    <source>
        <dbReference type="ARBA" id="ARBA00004496"/>
    </source>
</evidence>
<dbReference type="SMART" id="SM00950">
    <property type="entry name" value="Piwi"/>
    <property type="match status" value="1"/>
</dbReference>
<evidence type="ECO:0000259" key="9">
    <source>
        <dbReference type="PROSITE" id="PS50821"/>
    </source>
</evidence>
<organism evidence="11 12">
    <name type="scientific">Bemisia tabaci</name>
    <name type="common">Sweetpotato whitefly</name>
    <name type="synonym">Aleurodes tabaci</name>
    <dbReference type="NCBI Taxonomy" id="7038"/>
    <lineage>
        <taxon>Eukaryota</taxon>
        <taxon>Metazoa</taxon>
        <taxon>Ecdysozoa</taxon>
        <taxon>Arthropoda</taxon>
        <taxon>Hexapoda</taxon>
        <taxon>Insecta</taxon>
        <taxon>Pterygota</taxon>
        <taxon>Neoptera</taxon>
        <taxon>Paraneoptera</taxon>
        <taxon>Hemiptera</taxon>
        <taxon>Sternorrhyncha</taxon>
        <taxon>Aleyrodoidea</taxon>
        <taxon>Aleyrodidae</taxon>
        <taxon>Aleyrodinae</taxon>
        <taxon>Bemisia</taxon>
    </lineage>
</organism>
<evidence type="ECO:0000259" key="10">
    <source>
        <dbReference type="PROSITE" id="PS50822"/>
    </source>
</evidence>
<dbReference type="SUPFAM" id="SSF101690">
    <property type="entry name" value="PAZ domain"/>
    <property type="match status" value="1"/>
</dbReference>
<keyword evidence="6" id="KW-0943">RNA-mediated gene silencing</keyword>
<dbReference type="Pfam" id="PF02171">
    <property type="entry name" value="Piwi"/>
    <property type="match status" value="1"/>
</dbReference>
<dbReference type="Pfam" id="PF23278">
    <property type="entry name" value="Piwi_N"/>
    <property type="match status" value="1"/>
</dbReference>
<comment type="subcellular location">
    <subcellularLocation>
        <location evidence="1">Cytoplasm</location>
    </subcellularLocation>
</comment>
<dbReference type="PROSITE" id="PS50821">
    <property type="entry name" value="PAZ"/>
    <property type="match status" value="1"/>
</dbReference>
<dbReference type="PROSITE" id="PS50822">
    <property type="entry name" value="PIWI"/>
    <property type="match status" value="1"/>
</dbReference>
<dbReference type="CDD" id="cd04658">
    <property type="entry name" value="Piwi_piwi-like_Euk"/>
    <property type="match status" value="1"/>
</dbReference>
<dbReference type="Proteomes" id="UP001152759">
    <property type="component" value="Chromosome 7"/>
</dbReference>
<sequence length="897" mass="100340">MSQQQGGGRGRARATSRGRAPNQPATQGRGGDPRRPEAERRPGQSAAPTPQPGPSAQSQQQPVFSGRASSRKAVRDDASIAAGVSRMTISDTTSGGNDDNGNGNGIPIGRGALRGKRIVEGALVPAELMQTRNPSLRSKKGTSGAYVKLCANYFRLKSVTNWCLYHYNVSFNPSTEDRVFVKKQLIRDRLRELTQGTGFLFDGNSLFLSVKLPQDTMEFVAVRSYDEAQFQVTIQFTNDLQPSDYHYLQVFGILVRKCLGSLNLQLIGRNYFDKVAKSDIPRFNLSLWPGYITSIRQHEEDILMCAEITTKVMRQDTALELARSCRGTSGGNFQDAFKKAIIGTSVMTRYNDRNYRVDDVDFSMNPLSEFDTKEGGKVKYVDYYKNKYNVVIKDLKQPLLVSKSKAREIRAGQRDFVYLVPELCLMTGLTDEMVSNIQLMKAVAEITRVGPGERIDRLMKLNERFRSVPQVVADLKQWNLSLDSKLVQFEGRILPAFKIEAGNKLTYPSGEHVDWTKELRSNAQYCSRDLRNWVVLVPDRISQNAQTFVGLVVKAAAGMKMKFAPPRLVTIQGDRISDYVTEIDRILSQGLPELLMCFLPNNKADRYAAIKKKCYVDRAVANQVILDRTTQNKGALSIATKVAIQMNCKMGGAPWAVPVPLKHLMVVGFDVNHDTNQKERSFGALVASLNNSYSRYFSAISAHKDGGELSRDFSLQMAAALRQYKQANNALPERIVIYRDGVGEGQIPYVKDTEIAAVKHVLPQIYAGTQVPKLVVVVVTKRINTRIFTARGRNPEPGTVVDDVITFPHKYDFFLVSQTVRQGTVSPTSYNVIHDECDFAPDHLQRLTYALTHLYYNWSGTVRVPAPCQYAHKLAYLVGTLLHQSPCDGMKQLLYFL</sequence>
<feature type="domain" description="Piwi" evidence="10">
    <location>
        <begin position="594"/>
        <end position="883"/>
    </location>
</feature>
<evidence type="ECO:0000256" key="4">
    <source>
        <dbReference type="ARBA" id="ARBA00022782"/>
    </source>
</evidence>
<dbReference type="GO" id="GO:0003723">
    <property type="term" value="F:RNA binding"/>
    <property type="evidence" value="ECO:0007669"/>
    <property type="project" value="UniProtKB-KW"/>
</dbReference>
<evidence type="ECO:0000256" key="2">
    <source>
        <dbReference type="ARBA" id="ARBA00022473"/>
    </source>
</evidence>